<dbReference type="Proteomes" id="UP000019149">
    <property type="component" value="Unassembled WGS sequence"/>
</dbReference>
<reference evidence="1 2" key="1">
    <citation type="journal article" date="2013" name="Nat. Genet.">
        <title>The genome of the hydatid tapeworm Echinococcus granulosus.</title>
        <authorList>
            <person name="Zheng H."/>
            <person name="Zhang W."/>
            <person name="Zhang L."/>
            <person name="Zhang Z."/>
            <person name="Li J."/>
            <person name="Lu G."/>
            <person name="Zhu Y."/>
            <person name="Wang Y."/>
            <person name="Huang Y."/>
            <person name="Liu J."/>
            <person name="Kang H."/>
            <person name="Chen J."/>
            <person name="Wang L."/>
            <person name="Chen A."/>
            <person name="Yu S."/>
            <person name="Gao Z."/>
            <person name="Jin L."/>
            <person name="Gu W."/>
            <person name="Wang Z."/>
            <person name="Zhao L."/>
            <person name="Shi B."/>
            <person name="Wen H."/>
            <person name="Lin R."/>
            <person name="Jones M.K."/>
            <person name="Brejova B."/>
            <person name="Vinar T."/>
            <person name="Zhao G."/>
            <person name="McManus D.P."/>
            <person name="Chen Z."/>
            <person name="Zhou Y."/>
            <person name="Wang S."/>
        </authorList>
    </citation>
    <scope>NUCLEOTIDE SEQUENCE [LARGE SCALE GENOMIC DNA]</scope>
</reference>
<sequence length="195" mass="22979">MEHLSHVHQRNLCGRNTLISTVRLTMYNFSFCAPPTNPFQDSCDLKVILEITGRYRTERLRKLIDTSVMYLSVRDLAQFGSKTVQLDDLLIYEWLGFGVHFTVLQLPFQLMVCMTPFTLRSEFPNPNKWRVKSEHSNGRKFNSLIKELLTFLFYKAHTRKDERHESTTTCRQLQEVSFRAQHLYAHRDECVATDE</sequence>
<proteinExistence type="predicted"/>
<evidence type="ECO:0000313" key="1">
    <source>
        <dbReference type="EMBL" id="EUB54296.1"/>
    </source>
</evidence>
<keyword evidence="2" id="KW-1185">Reference proteome</keyword>
<dbReference type="KEGG" id="egl:EGR_10847"/>
<dbReference type="AlphaFoldDB" id="W6U1C0"/>
<dbReference type="EMBL" id="APAU02000282">
    <property type="protein sequence ID" value="EUB54296.1"/>
    <property type="molecule type" value="Genomic_DNA"/>
</dbReference>
<gene>
    <name evidence="1" type="ORF">EGR_10847</name>
</gene>
<comment type="caution">
    <text evidence="1">The sequence shown here is derived from an EMBL/GenBank/DDBJ whole genome shotgun (WGS) entry which is preliminary data.</text>
</comment>
<evidence type="ECO:0000313" key="2">
    <source>
        <dbReference type="Proteomes" id="UP000019149"/>
    </source>
</evidence>
<accession>W6U1C0</accession>
<dbReference type="CTD" id="36346562"/>
<name>W6U1C0_ECHGR</name>
<dbReference type="GeneID" id="36346562"/>
<dbReference type="RefSeq" id="XP_024345492.1">
    <property type="nucleotide sequence ID" value="XM_024500096.1"/>
</dbReference>
<protein>
    <submittedName>
        <fullName evidence="1">Uncharacterized protein</fullName>
    </submittedName>
</protein>
<organism evidence="1 2">
    <name type="scientific">Echinococcus granulosus</name>
    <name type="common">Hydatid tapeworm</name>
    <dbReference type="NCBI Taxonomy" id="6210"/>
    <lineage>
        <taxon>Eukaryota</taxon>
        <taxon>Metazoa</taxon>
        <taxon>Spiralia</taxon>
        <taxon>Lophotrochozoa</taxon>
        <taxon>Platyhelminthes</taxon>
        <taxon>Cestoda</taxon>
        <taxon>Eucestoda</taxon>
        <taxon>Cyclophyllidea</taxon>
        <taxon>Taeniidae</taxon>
        <taxon>Echinococcus</taxon>
        <taxon>Echinococcus granulosus group</taxon>
    </lineage>
</organism>